<reference evidence="8 9" key="1">
    <citation type="journal article" date="2020" name="IScience">
        <title>Genome Sequencing of the Endangered Kingdonia uniflora (Circaeasteraceae, Ranunculales) Reveals Potential Mechanisms of Evolutionary Specialization.</title>
        <authorList>
            <person name="Sun Y."/>
            <person name="Deng T."/>
            <person name="Zhang A."/>
            <person name="Moore M.J."/>
            <person name="Landis J.B."/>
            <person name="Lin N."/>
            <person name="Zhang H."/>
            <person name="Zhang X."/>
            <person name="Huang J."/>
            <person name="Zhang X."/>
            <person name="Sun H."/>
            <person name="Wang H."/>
        </authorList>
    </citation>
    <scope>NUCLEOTIDE SEQUENCE [LARGE SCALE GENOMIC DNA]</scope>
    <source>
        <strain evidence="8">TB1705</strain>
        <tissue evidence="8">Leaf</tissue>
    </source>
</reference>
<evidence type="ECO:0000313" key="8">
    <source>
        <dbReference type="EMBL" id="KAF6153820.1"/>
    </source>
</evidence>
<comment type="caution">
    <text evidence="8">The sequence shown here is derived from an EMBL/GenBank/DDBJ whole genome shotgun (WGS) entry which is preliminary data.</text>
</comment>
<evidence type="ECO:0000256" key="4">
    <source>
        <dbReference type="ARBA" id="ARBA00023163"/>
    </source>
</evidence>
<dbReference type="SUPFAM" id="SSF54171">
    <property type="entry name" value="DNA-binding domain"/>
    <property type="match status" value="2"/>
</dbReference>
<evidence type="ECO:0000256" key="2">
    <source>
        <dbReference type="ARBA" id="ARBA00023015"/>
    </source>
</evidence>
<evidence type="ECO:0000256" key="1">
    <source>
        <dbReference type="ARBA" id="ARBA00004123"/>
    </source>
</evidence>
<dbReference type="GO" id="GO:0003700">
    <property type="term" value="F:DNA-binding transcription factor activity"/>
    <property type="evidence" value="ECO:0007669"/>
    <property type="project" value="InterPro"/>
</dbReference>
<dbReference type="SMART" id="SM00380">
    <property type="entry name" value="AP2"/>
    <property type="match status" value="2"/>
</dbReference>
<dbReference type="GO" id="GO:0003677">
    <property type="term" value="F:DNA binding"/>
    <property type="evidence" value="ECO:0007669"/>
    <property type="project" value="UniProtKB-KW"/>
</dbReference>
<protein>
    <recommendedName>
        <fullName evidence="7">AP2/ERF domain-containing protein</fullName>
    </recommendedName>
</protein>
<dbReference type="GO" id="GO:0005634">
    <property type="term" value="C:nucleus"/>
    <property type="evidence" value="ECO:0007669"/>
    <property type="project" value="UniProtKB-SubCell"/>
</dbReference>
<sequence>MFNFNNSLNQLGEKESTEGCCSSHRRDRANEKLQECLGFLKDKSDSEGKESVYKKRGMNFFMPQSDNLGLEAEPLITRQFFPVEASKSNKGLGTVVIAEDEMFPRAERLGVKYCQTEPQVGQVNEFTQPMKKTRRGPRSQSSQYRGVTFYKRTERWESHIWDCGKQVSLGGFDTAHAAARAYDCAAIKFRGVEADINFELKEYEDDIKEMTNLTKEEFLHVLRQKNMGSRHGSSIFKGVTLHKCGKWEARFGRFDGKKYVYLGLYDNENDAARAYDIAAIKYNGKEAVTNFDHSIYETELNPNDNAANLNLDLSLGI</sequence>
<dbReference type="Gene3D" id="3.30.730.10">
    <property type="entry name" value="AP2/ERF domain"/>
    <property type="match status" value="2"/>
</dbReference>
<dbReference type="OrthoDB" id="207175at2759"/>
<name>A0A7J7MGA5_9MAGN</name>
<dbReference type="Proteomes" id="UP000541444">
    <property type="component" value="Unassembled WGS sequence"/>
</dbReference>
<keyword evidence="4" id="KW-0804">Transcription</keyword>
<evidence type="ECO:0000256" key="3">
    <source>
        <dbReference type="ARBA" id="ARBA00023125"/>
    </source>
</evidence>
<dbReference type="PANTHER" id="PTHR32467:SF142">
    <property type="entry name" value="FLORAL HOMEOTIC PROTEIN APETALA 2"/>
    <property type="match status" value="1"/>
</dbReference>
<dbReference type="AlphaFoldDB" id="A0A7J7MGA5"/>
<dbReference type="PRINTS" id="PR00367">
    <property type="entry name" value="ETHRSPELEMNT"/>
</dbReference>
<feature type="domain" description="AP2/ERF" evidence="7">
    <location>
        <begin position="235"/>
        <end position="292"/>
    </location>
</feature>
<keyword evidence="9" id="KW-1185">Reference proteome</keyword>
<dbReference type="CDD" id="cd00018">
    <property type="entry name" value="AP2"/>
    <property type="match status" value="2"/>
</dbReference>
<accession>A0A7J7MGA5</accession>
<keyword evidence="3" id="KW-0238">DNA-binding</keyword>
<proteinExistence type="inferred from homology"/>
<dbReference type="Pfam" id="PF00847">
    <property type="entry name" value="AP2"/>
    <property type="match status" value="2"/>
</dbReference>
<comment type="subcellular location">
    <subcellularLocation>
        <location evidence="1">Nucleus</location>
    </subcellularLocation>
</comment>
<evidence type="ECO:0000259" key="7">
    <source>
        <dbReference type="PROSITE" id="PS51032"/>
    </source>
</evidence>
<comment type="similarity">
    <text evidence="6">Belongs to the AP2/ERF transcription factor family. AP2 subfamily.</text>
</comment>
<keyword evidence="5" id="KW-0539">Nucleus</keyword>
<organism evidence="8 9">
    <name type="scientific">Kingdonia uniflora</name>
    <dbReference type="NCBI Taxonomy" id="39325"/>
    <lineage>
        <taxon>Eukaryota</taxon>
        <taxon>Viridiplantae</taxon>
        <taxon>Streptophyta</taxon>
        <taxon>Embryophyta</taxon>
        <taxon>Tracheophyta</taxon>
        <taxon>Spermatophyta</taxon>
        <taxon>Magnoliopsida</taxon>
        <taxon>Ranunculales</taxon>
        <taxon>Circaeasteraceae</taxon>
        <taxon>Kingdonia</taxon>
    </lineage>
</organism>
<dbReference type="InterPro" id="IPR036955">
    <property type="entry name" value="AP2/ERF_dom_sf"/>
</dbReference>
<dbReference type="PROSITE" id="PS51032">
    <property type="entry name" value="AP2_ERF"/>
    <property type="match status" value="2"/>
</dbReference>
<feature type="domain" description="AP2/ERF" evidence="7">
    <location>
        <begin position="143"/>
        <end position="199"/>
    </location>
</feature>
<evidence type="ECO:0000313" key="9">
    <source>
        <dbReference type="Proteomes" id="UP000541444"/>
    </source>
</evidence>
<dbReference type="EMBL" id="JACGCM010001557">
    <property type="protein sequence ID" value="KAF6153820.1"/>
    <property type="molecule type" value="Genomic_DNA"/>
</dbReference>
<gene>
    <name evidence="8" type="ORF">GIB67_001053</name>
</gene>
<evidence type="ECO:0000256" key="5">
    <source>
        <dbReference type="ARBA" id="ARBA00023242"/>
    </source>
</evidence>
<keyword evidence="2" id="KW-0805">Transcription regulation</keyword>
<dbReference type="PANTHER" id="PTHR32467">
    <property type="entry name" value="AP2-LIKE ETHYLENE-RESPONSIVE TRANSCRIPTION FACTOR"/>
    <property type="match status" value="1"/>
</dbReference>
<evidence type="ECO:0000256" key="6">
    <source>
        <dbReference type="ARBA" id="ARBA00037973"/>
    </source>
</evidence>
<dbReference type="FunFam" id="3.30.730.10:FF:000004">
    <property type="entry name" value="AP2-like ethylene-responsive transcription factor"/>
    <property type="match status" value="1"/>
</dbReference>
<dbReference type="InterPro" id="IPR016177">
    <property type="entry name" value="DNA-bd_dom_sf"/>
</dbReference>
<dbReference type="InterPro" id="IPR001471">
    <property type="entry name" value="AP2/ERF_dom"/>
</dbReference>